<name>A0A2P2N7Y6_RHIMU</name>
<protein>
    <submittedName>
        <fullName evidence="1">Uncharacterized protein</fullName>
    </submittedName>
</protein>
<dbReference type="EMBL" id="GGEC01058079">
    <property type="protein sequence ID" value="MBX38563.1"/>
    <property type="molecule type" value="Transcribed_RNA"/>
</dbReference>
<evidence type="ECO:0000313" key="1">
    <source>
        <dbReference type="EMBL" id="MBX38563.1"/>
    </source>
</evidence>
<organism evidence="1">
    <name type="scientific">Rhizophora mucronata</name>
    <name type="common">Asiatic mangrove</name>
    <dbReference type="NCBI Taxonomy" id="61149"/>
    <lineage>
        <taxon>Eukaryota</taxon>
        <taxon>Viridiplantae</taxon>
        <taxon>Streptophyta</taxon>
        <taxon>Embryophyta</taxon>
        <taxon>Tracheophyta</taxon>
        <taxon>Spermatophyta</taxon>
        <taxon>Magnoliopsida</taxon>
        <taxon>eudicotyledons</taxon>
        <taxon>Gunneridae</taxon>
        <taxon>Pentapetalae</taxon>
        <taxon>rosids</taxon>
        <taxon>fabids</taxon>
        <taxon>Malpighiales</taxon>
        <taxon>Rhizophoraceae</taxon>
        <taxon>Rhizophora</taxon>
    </lineage>
</organism>
<accession>A0A2P2N7Y6</accession>
<reference evidence="1" key="1">
    <citation type="submission" date="2018-02" db="EMBL/GenBank/DDBJ databases">
        <title>Rhizophora mucronata_Transcriptome.</title>
        <authorList>
            <person name="Meera S.P."/>
            <person name="Sreeshan A."/>
            <person name="Augustine A."/>
        </authorList>
    </citation>
    <scope>NUCLEOTIDE SEQUENCE</scope>
    <source>
        <tissue evidence="1">Leaf</tissue>
    </source>
</reference>
<sequence length="48" mass="5709">MWIEGAVTHQLNYVIVARRQILNKFSNLIFVWIKKQIAPIQESTKLIR</sequence>
<dbReference type="AlphaFoldDB" id="A0A2P2N7Y6"/>
<proteinExistence type="predicted"/>